<sequence>MRRGGSNAGALGRQMADLAKDAVRRRRDLMDGEQRRQWRAAAHGRWAQHRSWRSLLREALAAHGLIGDGGGQEDSDSGDDGQSGGGDFRVFYGDKKWFAGREEEESKWVVKTI</sequence>
<accession>A0AAP0HXC3</accession>
<dbReference type="AlphaFoldDB" id="A0AAP0HXC3"/>
<proteinExistence type="predicted"/>
<gene>
    <name evidence="2" type="ORF">Scep_023419</name>
</gene>
<feature type="region of interest" description="Disordered" evidence="1">
    <location>
        <begin position="66"/>
        <end position="87"/>
    </location>
</feature>
<name>A0AAP0HXC3_9MAGN</name>
<evidence type="ECO:0000313" key="3">
    <source>
        <dbReference type="Proteomes" id="UP001419268"/>
    </source>
</evidence>
<evidence type="ECO:0000256" key="1">
    <source>
        <dbReference type="SAM" id="MobiDB-lite"/>
    </source>
</evidence>
<dbReference type="Proteomes" id="UP001419268">
    <property type="component" value="Unassembled WGS sequence"/>
</dbReference>
<dbReference type="EMBL" id="JBBNAG010000010">
    <property type="protein sequence ID" value="KAK9099989.1"/>
    <property type="molecule type" value="Genomic_DNA"/>
</dbReference>
<comment type="caution">
    <text evidence="2">The sequence shown here is derived from an EMBL/GenBank/DDBJ whole genome shotgun (WGS) entry which is preliminary data.</text>
</comment>
<protein>
    <submittedName>
        <fullName evidence="2">Uncharacterized protein</fullName>
    </submittedName>
</protein>
<reference evidence="2 3" key="1">
    <citation type="submission" date="2024-01" db="EMBL/GenBank/DDBJ databases">
        <title>Genome assemblies of Stephania.</title>
        <authorList>
            <person name="Yang L."/>
        </authorList>
    </citation>
    <scope>NUCLEOTIDE SEQUENCE [LARGE SCALE GENOMIC DNA]</scope>
    <source>
        <strain evidence="2">JXDWG</strain>
        <tissue evidence="2">Leaf</tissue>
    </source>
</reference>
<keyword evidence="3" id="KW-1185">Reference proteome</keyword>
<evidence type="ECO:0000313" key="2">
    <source>
        <dbReference type="EMBL" id="KAK9099989.1"/>
    </source>
</evidence>
<organism evidence="2 3">
    <name type="scientific">Stephania cephalantha</name>
    <dbReference type="NCBI Taxonomy" id="152367"/>
    <lineage>
        <taxon>Eukaryota</taxon>
        <taxon>Viridiplantae</taxon>
        <taxon>Streptophyta</taxon>
        <taxon>Embryophyta</taxon>
        <taxon>Tracheophyta</taxon>
        <taxon>Spermatophyta</taxon>
        <taxon>Magnoliopsida</taxon>
        <taxon>Ranunculales</taxon>
        <taxon>Menispermaceae</taxon>
        <taxon>Menispermoideae</taxon>
        <taxon>Cissampelideae</taxon>
        <taxon>Stephania</taxon>
    </lineage>
</organism>